<name>A0A3D9JMA6_9BACL</name>
<protein>
    <submittedName>
        <fullName evidence="2">Uncharacterized protein</fullName>
    </submittedName>
</protein>
<keyword evidence="1" id="KW-1133">Transmembrane helix</keyword>
<dbReference type="EMBL" id="QRDZ01000017">
    <property type="protein sequence ID" value="RED75182.1"/>
    <property type="molecule type" value="Genomic_DNA"/>
</dbReference>
<accession>A0A3D9JMA6</accession>
<evidence type="ECO:0000256" key="1">
    <source>
        <dbReference type="SAM" id="Phobius"/>
    </source>
</evidence>
<dbReference type="OrthoDB" id="53505at2"/>
<dbReference type="RefSeq" id="WP_116062603.1">
    <property type="nucleotide sequence ID" value="NZ_QRDZ01000017.1"/>
</dbReference>
<dbReference type="AlphaFoldDB" id="A0A3D9JMA6"/>
<keyword evidence="1" id="KW-0472">Membrane</keyword>
<organism evidence="2 3">
    <name type="scientific">Cohnella phaseoli</name>
    <dbReference type="NCBI Taxonomy" id="456490"/>
    <lineage>
        <taxon>Bacteria</taxon>
        <taxon>Bacillati</taxon>
        <taxon>Bacillota</taxon>
        <taxon>Bacilli</taxon>
        <taxon>Bacillales</taxon>
        <taxon>Paenibacillaceae</taxon>
        <taxon>Cohnella</taxon>
    </lineage>
</organism>
<feature type="transmembrane region" description="Helical" evidence="1">
    <location>
        <begin position="122"/>
        <end position="141"/>
    </location>
</feature>
<keyword evidence="3" id="KW-1185">Reference proteome</keyword>
<feature type="transmembrane region" description="Helical" evidence="1">
    <location>
        <begin position="6"/>
        <end position="24"/>
    </location>
</feature>
<comment type="caution">
    <text evidence="2">The sequence shown here is derived from an EMBL/GenBank/DDBJ whole genome shotgun (WGS) entry which is preliminary data.</text>
</comment>
<reference evidence="2 3" key="1">
    <citation type="submission" date="2018-07" db="EMBL/GenBank/DDBJ databases">
        <title>Genomic Encyclopedia of Type Strains, Phase III (KMG-III): the genomes of soil and plant-associated and newly described type strains.</title>
        <authorList>
            <person name="Whitman W."/>
        </authorList>
    </citation>
    <scope>NUCLEOTIDE SEQUENCE [LARGE SCALE GENOMIC DNA]</scope>
    <source>
        <strain evidence="2 3">CECT 7287</strain>
    </source>
</reference>
<keyword evidence="1" id="KW-0812">Transmembrane</keyword>
<proteinExistence type="predicted"/>
<evidence type="ECO:0000313" key="3">
    <source>
        <dbReference type="Proteomes" id="UP000256977"/>
    </source>
</evidence>
<feature type="transmembrane region" description="Helical" evidence="1">
    <location>
        <begin position="67"/>
        <end position="87"/>
    </location>
</feature>
<dbReference type="Proteomes" id="UP000256977">
    <property type="component" value="Unassembled WGS sequence"/>
</dbReference>
<sequence length="151" mass="17110">MLHPVSLLIPLMILLPNLVFVRFPPTSPPARRTTNLLLNACEAIGRLGIMVVPLFYSMRAERSYETISLIVMLAALLFYYSGWFMYLRSDRSYARLLVPMLGIPVPMAVFPCLYFFAASVVLHSILFFIFAASFALGHITNSYRDSLLILK</sequence>
<feature type="transmembrane region" description="Helical" evidence="1">
    <location>
        <begin position="36"/>
        <end position="55"/>
    </location>
</feature>
<evidence type="ECO:0000313" key="2">
    <source>
        <dbReference type="EMBL" id="RED75182.1"/>
    </source>
</evidence>
<feature type="transmembrane region" description="Helical" evidence="1">
    <location>
        <begin position="96"/>
        <end position="116"/>
    </location>
</feature>
<gene>
    <name evidence="2" type="ORF">DFP98_117154</name>
</gene>